<sequence>MSDKMSLAGYDCNNQGNLNTTTEQLEYNMPFTEGQPIPTVPTYGMPVTVKAFFGMLNNFYRLLFNNPAADAIFQDIHYVEFSKASLFRVLSQEGCEYVRFNFVIPESTSQKLSLLAEGLDKNHDPIFYDQLLLKAQNNDMVPAKGDPKMEERGNGGETKEQMKDLFRALKIHNSPLADAPLPG</sequence>
<protein>
    <submittedName>
        <fullName evidence="1">Uncharacterized protein</fullName>
    </submittedName>
</protein>
<gene>
    <name evidence="1" type="ORF">OL497_14140</name>
</gene>
<dbReference type="EMBL" id="JAPDNS010000001">
    <property type="protein sequence ID" value="MCW3485044.1"/>
    <property type="molecule type" value="Genomic_DNA"/>
</dbReference>
<reference evidence="1 2" key="1">
    <citation type="submission" date="2022-10" db="EMBL/GenBank/DDBJ databases">
        <title>Chitinophaga nivalis PC15 sp. nov., isolated from Pyeongchang county, South Korea.</title>
        <authorList>
            <person name="Trinh H.N."/>
        </authorList>
    </citation>
    <scope>NUCLEOTIDE SEQUENCE [LARGE SCALE GENOMIC DNA]</scope>
    <source>
        <strain evidence="1 2">PC14</strain>
    </source>
</reference>
<evidence type="ECO:0000313" key="2">
    <source>
        <dbReference type="Proteomes" id="UP001207742"/>
    </source>
</evidence>
<dbReference type="RefSeq" id="WP_264731037.1">
    <property type="nucleotide sequence ID" value="NZ_JAPDNR010000001.1"/>
</dbReference>
<evidence type="ECO:0000313" key="1">
    <source>
        <dbReference type="EMBL" id="MCW3485044.1"/>
    </source>
</evidence>
<accession>A0ABT3IM40</accession>
<keyword evidence="2" id="KW-1185">Reference proteome</keyword>
<proteinExistence type="predicted"/>
<comment type="caution">
    <text evidence="1">The sequence shown here is derived from an EMBL/GenBank/DDBJ whole genome shotgun (WGS) entry which is preliminary data.</text>
</comment>
<dbReference type="Proteomes" id="UP001207742">
    <property type="component" value="Unassembled WGS sequence"/>
</dbReference>
<name>A0ABT3IM40_9BACT</name>
<organism evidence="1 2">
    <name type="scientific">Chitinophaga nivalis</name>
    <dbReference type="NCBI Taxonomy" id="2991709"/>
    <lineage>
        <taxon>Bacteria</taxon>
        <taxon>Pseudomonadati</taxon>
        <taxon>Bacteroidota</taxon>
        <taxon>Chitinophagia</taxon>
        <taxon>Chitinophagales</taxon>
        <taxon>Chitinophagaceae</taxon>
        <taxon>Chitinophaga</taxon>
    </lineage>
</organism>